<dbReference type="GeneTree" id="ENSGT00940000164178"/>
<evidence type="ECO:0000256" key="2">
    <source>
        <dbReference type="ARBA" id="ARBA00004141"/>
    </source>
</evidence>
<name>A0A8C4ZB60_GADMO</name>
<comment type="cofactor">
    <cofactor evidence="1">
        <name>heme b</name>
        <dbReference type="ChEBI" id="CHEBI:60344"/>
    </cofactor>
</comment>
<keyword evidence="9 11" id="KW-0472">Membrane</keyword>
<evidence type="ECO:0000256" key="10">
    <source>
        <dbReference type="ARBA" id="ARBA00023180"/>
    </source>
</evidence>
<evidence type="ECO:0000256" key="4">
    <source>
        <dbReference type="ARBA" id="ARBA00022448"/>
    </source>
</evidence>
<dbReference type="PANTHER" id="PTHR45828">
    <property type="entry name" value="CYTOCHROME B561/FERRIC REDUCTASE TRANSMEMBRANE"/>
    <property type="match status" value="1"/>
</dbReference>
<dbReference type="PROSITE" id="PS50939">
    <property type="entry name" value="CYTOCHROME_B561"/>
    <property type="match status" value="1"/>
</dbReference>
<dbReference type="InterPro" id="IPR006593">
    <property type="entry name" value="Cyt_b561/ferric_Rdtase_TM"/>
</dbReference>
<keyword evidence="5 11" id="KW-0812">Transmembrane</keyword>
<feature type="transmembrane region" description="Helical" evidence="11">
    <location>
        <begin position="564"/>
        <end position="587"/>
    </location>
</feature>
<evidence type="ECO:0000256" key="8">
    <source>
        <dbReference type="ARBA" id="ARBA00023004"/>
    </source>
</evidence>
<evidence type="ECO:0000313" key="17">
    <source>
        <dbReference type="Proteomes" id="UP000694546"/>
    </source>
</evidence>
<gene>
    <name evidence="16" type="primary">zgc:163022</name>
</gene>
<dbReference type="CDD" id="cd09628">
    <property type="entry name" value="DOMON_SDR_2_like"/>
    <property type="match status" value="1"/>
</dbReference>
<dbReference type="Pfam" id="PF03351">
    <property type="entry name" value="DOMON"/>
    <property type="match status" value="1"/>
</dbReference>
<dbReference type="Ensembl" id="ENSGMOT00000010602.2">
    <property type="protein sequence ID" value="ENSGMOP00000010320.2"/>
    <property type="gene ID" value="ENSGMOG00000009626.2"/>
</dbReference>
<dbReference type="Proteomes" id="UP000694546">
    <property type="component" value="Chromosome 23"/>
</dbReference>
<dbReference type="Gene3D" id="2.60.40.4060">
    <property type="entry name" value="Reeler domain"/>
    <property type="match status" value="1"/>
</dbReference>
<keyword evidence="4" id="KW-0813">Transport</keyword>
<evidence type="ECO:0000256" key="7">
    <source>
        <dbReference type="ARBA" id="ARBA00022989"/>
    </source>
</evidence>
<dbReference type="Gene3D" id="1.20.120.1770">
    <property type="match status" value="1"/>
</dbReference>
<dbReference type="PROSITE" id="PS51019">
    <property type="entry name" value="REELIN"/>
    <property type="match status" value="1"/>
</dbReference>
<sequence>MARLGPLVPLVPLVRLGLLLCLLPGVRGYSSGMVAPACSNMAPSHTGSPETGPSPFYVTSSNTTYQDGDTITVQLQSTGATPFKGFLLQAREVGGETPLGSFTVAGGAAQTLSCGLKSPNSAVSHTSSSDKNLISATWTAAVSENPKDIEFRATFVESYSRFWVSVRSPILIYSGASPNITPTAEVTTASISSGSSTPSTLSISSAGCGRTKVCFSEPLNCDPAVDTGCHFMSASVSGLKAEAEAEAHFELKGRGPGYVSFGFSQDQKMGNDDIYICGLDARGLVRVQHAYSTGRQKPKTLDLGNVSRVLGSLQDGVISCSFTSINPISTQEGQTGFDAPYYLLFAYGSSTDGEIGYHSGRFSSSEKLTISEYKQVGTAGSPRSIRAHGALMLIAWMTTASLGMMVARYLKGLAKSHSPFGKAVWFLAHVSLMSLTVILTLIAFIVIFSYVRGWSGGAHPVLGCLVTILAIIQPLGALFRCGPDHHMRYVFNWLHMLNALVMKVLAVAAIFTGLLMFDRSEDQALVKVMGGFVGWEAALYLSYELYSRCRQPGFDIDGPKAQTLPLSLLVVFFLGNLAFLVTLLVGISER</sequence>
<evidence type="ECO:0000259" key="13">
    <source>
        <dbReference type="PROSITE" id="PS50836"/>
    </source>
</evidence>
<feature type="transmembrane region" description="Helical" evidence="11">
    <location>
        <begin position="423"/>
        <end position="451"/>
    </location>
</feature>
<keyword evidence="12" id="KW-0732">Signal</keyword>
<dbReference type="InterPro" id="IPR051237">
    <property type="entry name" value="Ferric-chelate_Red/DefProt"/>
</dbReference>
<dbReference type="InterPro" id="IPR005018">
    <property type="entry name" value="DOMON_domain"/>
</dbReference>
<evidence type="ECO:0000256" key="11">
    <source>
        <dbReference type="SAM" id="Phobius"/>
    </source>
</evidence>
<evidence type="ECO:0000256" key="9">
    <source>
        <dbReference type="ARBA" id="ARBA00023136"/>
    </source>
</evidence>
<evidence type="ECO:0000313" key="16">
    <source>
        <dbReference type="Ensembl" id="ENSGMOP00000010320.2"/>
    </source>
</evidence>
<dbReference type="Pfam" id="PF02014">
    <property type="entry name" value="Reeler"/>
    <property type="match status" value="1"/>
</dbReference>
<reference evidence="16" key="1">
    <citation type="submission" date="2025-08" db="UniProtKB">
        <authorList>
            <consortium name="Ensembl"/>
        </authorList>
    </citation>
    <scope>IDENTIFICATION</scope>
</reference>
<keyword evidence="17" id="KW-1185">Reference proteome</keyword>
<keyword evidence="8" id="KW-0408">Iron</keyword>
<evidence type="ECO:0008006" key="18">
    <source>
        <dbReference type="Google" id="ProtNLM"/>
    </source>
</evidence>
<dbReference type="PANTHER" id="PTHR45828:SF44">
    <property type="entry name" value="FERRIC-CHELATE REDUCTASE 1-RELATED"/>
    <property type="match status" value="1"/>
</dbReference>
<evidence type="ECO:0000256" key="3">
    <source>
        <dbReference type="ARBA" id="ARBA00009195"/>
    </source>
</evidence>
<evidence type="ECO:0000256" key="5">
    <source>
        <dbReference type="ARBA" id="ARBA00022692"/>
    </source>
</evidence>
<dbReference type="OMA" id="FPMADMT"/>
<dbReference type="CDD" id="cd08760">
    <property type="entry name" value="Cyt_b561_FRRS1_like"/>
    <property type="match status" value="1"/>
</dbReference>
<proteinExistence type="inferred from homology"/>
<feature type="transmembrane region" description="Helical" evidence="11">
    <location>
        <begin position="457"/>
        <end position="479"/>
    </location>
</feature>
<comment type="similarity">
    <text evidence="3">Belongs to the FRRS1 family.</text>
</comment>
<reference evidence="16" key="2">
    <citation type="submission" date="2025-09" db="UniProtKB">
        <authorList>
            <consortium name="Ensembl"/>
        </authorList>
    </citation>
    <scope>IDENTIFICATION</scope>
</reference>
<evidence type="ECO:0000256" key="6">
    <source>
        <dbReference type="ARBA" id="ARBA00022982"/>
    </source>
</evidence>
<dbReference type="SMART" id="SM00664">
    <property type="entry name" value="DoH"/>
    <property type="match status" value="1"/>
</dbReference>
<dbReference type="InterPro" id="IPR002861">
    <property type="entry name" value="Reeler_dom"/>
</dbReference>
<feature type="domain" description="DOMON" evidence="13">
    <location>
        <begin position="232"/>
        <end position="348"/>
    </location>
</feature>
<keyword evidence="10" id="KW-0325">Glycoprotein</keyword>
<feature type="transmembrane region" description="Helical" evidence="11">
    <location>
        <begin position="500"/>
        <end position="517"/>
    </location>
</feature>
<evidence type="ECO:0000259" key="15">
    <source>
        <dbReference type="PROSITE" id="PS51019"/>
    </source>
</evidence>
<feature type="chain" id="PRO_5045036193" description="Ferric-chelate reductase 1" evidence="12">
    <location>
        <begin position="29"/>
        <end position="590"/>
    </location>
</feature>
<dbReference type="InterPro" id="IPR042307">
    <property type="entry name" value="Reeler_sf"/>
</dbReference>
<evidence type="ECO:0000259" key="14">
    <source>
        <dbReference type="PROSITE" id="PS50939"/>
    </source>
</evidence>
<feature type="transmembrane region" description="Helical" evidence="11">
    <location>
        <begin position="523"/>
        <end position="543"/>
    </location>
</feature>
<dbReference type="PROSITE" id="PS50836">
    <property type="entry name" value="DOMON"/>
    <property type="match status" value="1"/>
</dbReference>
<keyword evidence="7 11" id="KW-1133">Transmembrane helix</keyword>
<evidence type="ECO:0000256" key="1">
    <source>
        <dbReference type="ARBA" id="ARBA00001970"/>
    </source>
</evidence>
<protein>
    <recommendedName>
        <fullName evidence="18">Ferric-chelate reductase 1</fullName>
    </recommendedName>
</protein>
<dbReference type="AlphaFoldDB" id="A0A8C4ZB60"/>
<feature type="transmembrane region" description="Helical" evidence="11">
    <location>
        <begin position="390"/>
        <end position="411"/>
    </location>
</feature>
<feature type="domain" description="Cytochrome b561" evidence="14">
    <location>
        <begin position="355"/>
        <end position="549"/>
    </location>
</feature>
<dbReference type="CDD" id="cd08544">
    <property type="entry name" value="Reeler"/>
    <property type="match status" value="1"/>
</dbReference>
<keyword evidence="6" id="KW-0249">Electron transport</keyword>
<dbReference type="GO" id="GO:0016020">
    <property type="term" value="C:membrane"/>
    <property type="evidence" value="ECO:0007669"/>
    <property type="project" value="UniProtKB-SubCell"/>
</dbReference>
<feature type="domain" description="Reelin" evidence="15">
    <location>
        <begin position="19"/>
        <end position="189"/>
    </location>
</feature>
<accession>A0A8C4ZB60</accession>
<dbReference type="SMART" id="SM00665">
    <property type="entry name" value="B561"/>
    <property type="match status" value="1"/>
</dbReference>
<comment type="subcellular location">
    <subcellularLocation>
        <location evidence="2">Membrane</location>
        <topology evidence="2">Multi-pass membrane protein</topology>
    </subcellularLocation>
</comment>
<evidence type="ECO:0000256" key="12">
    <source>
        <dbReference type="SAM" id="SignalP"/>
    </source>
</evidence>
<organism evidence="16 17">
    <name type="scientific">Gadus morhua</name>
    <name type="common">Atlantic cod</name>
    <dbReference type="NCBI Taxonomy" id="8049"/>
    <lineage>
        <taxon>Eukaryota</taxon>
        <taxon>Metazoa</taxon>
        <taxon>Chordata</taxon>
        <taxon>Craniata</taxon>
        <taxon>Vertebrata</taxon>
        <taxon>Euteleostomi</taxon>
        <taxon>Actinopterygii</taxon>
        <taxon>Neopterygii</taxon>
        <taxon>Teleostei</taxon>
        <taxon>Neoteleostei</taxon>
        <taxon>Acanthomorphata</taxon>
        <taxon>Zeiogadaria</taxon>
        <taxon>Gadariae</taxon>
        <taxon>Gadiformes</taxon>
        <taxon>Gadoidei</taxon>
        <taxon>Gadidae</taxon>
        <taxon>Gadus</taxon>
    </lineage>
</organism>
<feature type="signal peptide" evidence="12">
    <location>
        <begin position="1"/>
        <end position="28"/>
    </location>
</feature>